<dbReference type="Pfam" id="PF07969">
    <property type="entry name" value="Amidohydro_3"/>
    <property type="match status" value="2"/>
</dbReference>
<dbReference type="InterPro" id="IPR052349">
    <property type="entry name" value="Metallo-hydrolase_Enzymes"/>
</dbReference>
<evidence type="ECO:0000259" key="1">
    <source>
        <dbReference type="Pfam" id="PF07969"/>
    </source>
</evidence>
<dbReference type="InterPro" id="IPR011059">
    <property type="entry name" value="Metal-dep_hydrolase_composite"/>
</dbReference>
<dbReference type="Gene3D" id="2.30.40.10">
    <property type="entry name" value="Urease, subunit C, domain 1"/>
    <property type="match status" value="1"/>
</dbReference>
<dbReference type="RefSeq" id="WP_073357953.1">
    <property type="nucleotide sequence ID" value="NZ_FNTL01000002.1"/>
</dbReference>
<dbReference type="SUPFAM" id="SSF51556">
    <property type="entry name" value="Metallo-dependent hydrolases"/>
    <property type="match status" value="1"/>
</dbReference>
<dbReference type="EMBL" id="FNTL01000002">
    <property type="protein sequence ID" value="SEB36784.1"/>
    <property type="molecule type" value="Genomic_DNA"/>
</dbReference>
<dbReference type="AlphaFoldDB" id="A0A1H4IRR4"/>
<gene>
    <name evidence="2" type="ORF">SAMN04490220_0440</name>
</gene>
<dbReference type="Gene3D" id="3.20.20.140">
    <property type="entry name" value="Metal-dependent hydrolases"/>
    <property type="match status" value="1"/>
</dbReference>
<dbReference type="OrthoDB" id="3366604at2"/>
<dbReference type="CDD" id="cd01293">
    <property type="entry name" value="Bact_CD"/>
    <property type="match status" value="1"/>
</dbReference>
<feature type="domain" description="Amidohydrolase 3" evidence="1">
    <location>
        <begin position="41"/>
        <end position="92"/>
    </location>
</feature>
<dbReference type="PANTHER" id="PTHR32027">
    <property type="entry name" value="CYTOSINE DEAMINASE"/>
    <property type="match status" value="1"/>
</dbReference>
<reference evidence="3" key="1">
    <citation type="submission" date="2016-10" db="EMBL/GenBank/DDBJ databases">
        <authorList>
            <person name="Varghese N."/>
        </authorList>
    </citation>
    <scope>NUCLEOTIDE SEQUENCE [LARGE SCALE GENOMIC DNA]</scope>
    <source>
        <strain evidence="3">DSM 44719</strain>
    </source>
</reference>
<dbReference type="PANTHER" id="PTHR32027:SF9">
    <property type="entry name" value="BLL3847 PROTEIN"/>
    <property type="match status" value="1"/>
</dbReference>
<dbReference type="InterPro" id="IPR032466">
    <property type="entry name" value="Metal_Hydrolase"/>
</dbReference>
<dbReference type="InterPro" id="IPR013108">
    <property type="entry name" value="Amidohydro_3"/>
</dbReference>
<sequence>MVILLRGAILGDGSAADVRLSGRNIETVAPVGSVSSEALEEVIDLEGYVLLPAMVDAHTHLDKANSADLVSNSSGDLMGAINAWSKFRRTLTEKDIYLRASEMAEAALAFGVTAIRTHADVGPGIEMKAVRALVRLRDDYRDLIDIQVCSLAYPLTGKSDSANRERVREALRIGVDVVGGAPELDPDPTEHIAICLGLAAEFDCPVDLHLDENLYPTSMLAELAAQRRENLNQPVAASHCVSLGMCPETVQIEASSAVAGAGIDIITMPQSNLHLQGRGIVSAQPRGITALRALKRAGVTLAGGSDNNGDPFNPVGCGDPLRTARLLVIAGHLTVDEAYELVSRGGRAVMRLPEVRVAPGYPADLVAIRAPSLRAAMASGTEDRLVFRRGRLVRRTAVDRASYAPATGV</sequence>
<dbReference type="Proteomes" id="UP000183407">
    <property type="component" value="Unassembled WGS sequence"/>
</dbReference>
<evidence type="ECO:0000313" key="2">
    <source>
        <dbReference type="EMBL" id="SEB36784.1"/>
    </source>
</evidence>
<dbReference type="SUPFAM" id="SSF51338">
    <property type="entry name" value="Composite domain of metallo-dependent hydrolases"/>
    <property type="match status" value="1"/>
</dbReference>
<name>A0A1H4IRR4_RHOJO</name>
<feature type="domain" description="Amidohydrolase 3" evidence="1">
    <location>
        <begin position="103"/>
        <end position="377"/>
    </location>
</feature>
<proteinExistence type="predicted"/>
<dbReference type="GO" id="GO:0016814">
    <property type="term" value="F:hydrolase activity, acting on carbon-nitrogen (but not peptide) bonds, in cyclic amidines"/>
    <property type="evidence" value="ECO:0007669"/>
    <property type="project" value="TreeGrafter"/>
</dbReference>
<evidence type="ECO:0000313" key="3">
    <source>
        <dbReference type="Proteomes" id="UP000183407"/>
    </source>
</evidence>
<protein>
    <submittedName>
        <fullName evidence="2">Cytosine deaminase</fullName>
    </submittedName>
</protein>
<accession>A0A1H4IRR4</accession>
<organism evidence="2 3">
    <name type="scientific">Rhodococcus jostii</name>
    <dbReference type="NCBI Taxonomy" id="132919"/>
    <lineage>
        <taxon>Bacteria</taxon>
        <taxon>Bacillati</taxon>
        <taxon>Actinomycetota</taxon>
        <taxon>Actinomycetes</taxon>
        <taxon>Mycobacteriales</taxon>
        <taxon>Nocardiaceae</taxon>
        <taxon>Rhodococcus</taxon>
    </lineage>
</organism>